<evidence type="ECO:0000313" key="2">
    <source>
        <dbReference type="EMBL" id="MBC6465171.1"/>
    </source>
</evidence>
<accession>A0ABR7LK22</accession>
<evidence type="ECO:0000313" key="3">
    <source>
        <dbReference type="Proteomes" id="UP000805614"/>
    </source>
</evidence>
<protein>
    <submittedName>
        <fullName evidence="2">Amidase</fullName>
    </submittedName>
</protein>
<feature type="domain" description="Amidase" evidence="1">
    <location>
        <begin position="67"/>
        <end position="516"/>
    </location>
</feature>
<dbReference type="InterPro" id="IPR036928">
    <property type="entry name" value="AS_sf"/>
</dbReference>
<name>A0ABR7LK22_9ACTN</name>
<dbReference type="RefSeq" id="WP_187242174.1">
    <property type="nucleotide sequence ID" value="NZ_BAAAOK010000017.1"/>
</dbReference>
<dbReference type="Pfam" id="PF01425">
    <property type="entry name" value="Amidase"/>
    <property type="match status" value="1"/>
</dbReference>
<sequence>MANDPSARRLRWVIALVTAAGLSSTLITPPAVHASPPRPSAPPQVAGLGVDDIRVLLKNRKVTSVQLVREYLRRIEAYDDAYGDQPGLSAVIAVNRRAEAEAARLDGERRAGRTRGPLHGVPIVLKDNFDTKDMPTTSGSVALRDLQPKDDAEQVRRLRAAGAIVLAKTNMHEYAMNIYTISSLGGQTRNPYDQTRHPGGSSGGTGAAVGAGFAPAGMGSDTCGSIRIPAAHNNLVGMRPTMGLSSRDGVAPLAGTQDTAGPLATSVRDVALILDATVGYDPKDPVTKESLGKIPRSYLPSLQKNALRGKRIGIFTDYFGTTPQEQPTSDLIRAAADDMVRQGAKTVEIGPQPEIAAAAAAANRVRDEFERDLNAYLEDANGRPSELAGLEPPYDEITLADIATSGQVTPSVLSTLKAWVNSPALPNDAYNEKLRQRGVLQDGLRALMRAHDLDALLYPSITQPATVVGTTQSYVNCRLAGYSGFPALSVPAGFTAGGLPVGVELLGVPYSEPTLLGMGHAYEQATHHRRLPAGTPPLATTAK</sequence>
<dbReference type="Gene3D" id="3.90.1300.10">
    <property type="entry name" value="Amidase signature (AS) domain"/>
    <property type="match status" value="1"/>
</dbReference>
<organism evidence="2 3">
    <name type="scientific">Actinomadura alba</name>
    <dbReference type="NCBI Taxonomy" id="406431"/>
    <lineage>
        <taxon>Bacteria</taxon>
        <taxon>Bacillati</taxon>
        <taxon>Actinomycetota</taxon>
        <taxon>Actinomycetes</taxon>
        <taxon>Streptosporangiales</taxon>
        <taxon>Thermomonosporaceae</taxon>
        <taxon>Actinomadura</taxon>
    </lineage>
</organism>
<reference evidence="2 3" key="1">
    <citation type="submission" date="2020-06" db="EMBL/GenBank/DDBJ databases">
        <title>Actinomadura xiongansis sp. nov., isolated from soil of Baiyangdian.</title>
        <authorList>
            <person name="Zhang X."/>
        </authorList>
    </citation>
    <scope>NUCLEOTIDE SEQUENCE [LARGE SCALE GENOMIC DNA]</scope>
    <source>
        <strain evidence="2 3">HBUM206468</strain>
    </source>
</reference>
<dbReference type="EMBL" id="JABVEC010000003">
    <property type="protein sequence ID" value="MBC6465171.1"/>
    <property type="molecule type" value="Genomic_DNA"/>
</dbReference>
<evidence type="ECO:0000259" key="1">
    <source>
        <dbReference type="Pfam" id="PF01425"/>
    </source>
</evidence>
<dbReference type="InterPro" id="IPR023631">
    <property type="entry name" value="Amidase_dom"/>
</dbReference>
<comment type="caution">
    <text evidence="2">The sequence shown here is derived from an EMBL/GenBank/DDBJ whole genome shotgun (WGS) entry which is preliminary data.</text>
</comment>
<gene>
    <name evidence="2" type="ORF">HKK74_06660</name>
</gene>
<proteinExistence type="predicted"/>
<dbReference type="PANTHER" id="PTHR42678:SF34">
    <property type="entry name" value="OS04G0183300 PROTEIN"/>
    <property type="match status" value="1"/>
</dbReference>
<dbReference type="PANTHER" id="PTHR42678">
    <property type="entry name" value="AMIDASE"/>
    <property type="match status" value="1"/>
</dbReference>
<dbReference type="SUPFAM" id="SSF75304">
    <property type="entry name" value="Amidase signature (AS) enzymes"/>
    <property type="match status" value="1"/>
</dbReference>
<dbReference type="Proteomes" id="UP000805614">
    <property type="component" value="Unassembled WGS sequence"/>
</dbReference>
<keyword evidence="3" id="KW-1185">Reference proteome</keyword>